<sequence>GHRWTPLCPDDTCSKTRVKTISYNMNKRKETTGI</sequence>
<dbReference type="Proteomes" id="UP000887013">
    <property type="component" value="Unassembled WGS sequence"/>
</dbReference>
<evidence type="ECO:0000313" key="2">
    <source>
        <dbReference type="Proteomes" id="UP000887013"/>
    </source>
</evidence>
<comment type="caution">
    <text evidence="1">The sequence shown here is derived from an EMBL/GenBank/DDBJ whole genome shotgun (WGS) entry which is preliminary data.</text>
</comment>
<keyword evidence="2" id="KW-1185">Reference proteome</keyword>
<dbReference type="EMBL" id="BMAW01040756">
    <property type="protein sequence ID" value="GFU60854.1"/>
    <property type="molecule type" value="Genomic_DNA"/>
</dbReference>
<protein>
    <submittedName>
        <fullName evidence="1">Uncharacterized protein</fullName>
    </submittedName>
</protein>
<feature type="non-terminal residue" evidence="1">
    <location>
        <position position="1"/>
    </location>
</feature>
<organism evidence="1 2">
    <name type="scientific">Nephila pilipes</name>
    <name type="common">Giant wood spider</name>
    <name type="synonym">Nephila maculata</name>
    <dbReference type="NCBI Taxonomy" id="299642"/>
    <lineage>
        <taxon>Eukaryota</taxon>
        <taxon>Metazoa</taxon>
        <taxon>Ecdysozoa</taxon>
        <taxon>Arthropoda</taxon>
        <taxon>Chelicerata</taxon>
        <taxon>Arachnida</taxon>
        <taxon>Araneae</taxon>
        <taxon>Araneomorphae</taxon>
        <taxon>Entelegynae</taxon>
        <taxon>Araneoidea</taxon>
        <taxon>Nephilidae</taxon>
        <taxon>Nephila</taxon>
    </lineage>
</organism>
<gene>
    <name evidence="1" type="ORF">NPIL_232591</name>
</gene>
<reference evidence="1" key="1">
    <citation type="submission" date="2020-08" db="EMBL/GenBank/DDBJ databases">
        <title>Multicomponent nature underlies the extraordinary mechanical properties of spider dragline silk.</title>
        <authorList>
            <person name="Kono N."/>
            <person name="Nakamura H."/>
            <person name="Mori M."/>
            <person name="Yoshida Y."/>
            <person name="Ohtoshi R."/>
            <person name="Malay A.D."/>
            <person name="Moran D.A.P."/>
            <person name="Tomita M."/>
            <person name="Numata K."/>
            <person name="Arakawa K."/>
        </authorList>
    </citation>
    <scope>NUCLEOTIDE SEQUENCE</scope>
</reference>
<accession>A0A8X6UXK6</accession>
<name>A0A8X6UXK6_NEPPI</name>
<dbReference type="AlphaFoldDB" id="A0A8X6UXK6"/>
<proteinExistence type="predicted"/>
<evidence type="ECO:0000313" key="1">
    <source>
        <dbReference type="EMBL" id="GFU60854.1"/>
    </source>
</evidence>